<evidence type="ECO:0000313" key="1">
    <source>
        <dbReference type="EMBL" id="DAG06243.1"/>
    </source>
</evidence>
<organism evidence="1">
    <name type="scientific">Siphoviridae sp. ct3z32</name>
    <dbReference type="NCBI Taxonomy" id="2825327"/>
    <lineage>
        <taxon>Viruses</taxon>
        <taxon>Duplodnaviria</taxon>
        <taxon>Heunggongvirae</taxon>
        <taxon>Uroviricota</taxon>
        <taxon>Caudoviricetes</taxon>
    </lineage>
</organism>
<accession>A0A8S5VI07</accession>
<proteinExistence type="predicted"/>
<name>A0A8S5VI07_9CAUD</name>
<dbReference type="EMBL" id="BK016267">
    <property type="protein sequence ID" value="DAG06243.1"/>
    <property type="molecule type" value="Genomic_DNA"/>
</dbReference>
<protein>
    <submittedName>
        <fullName evidence="1">Uncharacterized protein</fullName>
    </submittedName>
</protein>
<reference evidence="1" key="1">
    <citation type="journal article" date="2021" name="Proc. Natl. Acad. Sci. U.S.A.">
        <title>A Catalog of Tens of Thousands of Viruses from Human Metagenomes Reveals Hidden Associations with Chronic Diseases.</title>
        <authorList>
            <person name="Tisza M.J."/>
            <person name="Buck C.B."/>
        </authorList>
    </citation>
    <scope>NUCLEOTIDE SEQUENCE</scope>
    <source>
        <strain evidence="1">Ct3z32</strain>
    </source>
</reference>
<sequence>MPLAKNLFQLLSKINELCLRKKKLLKLLLRQFFTLLLRLLLSWVIHRCSDYER</sequence>